<feature type="chain" id="PRO_5040728813" evidence="3">
    <location>
        <begin position="25"/>
        <end position="250"/>
    </location>
</feature>
<dbReference type="KEGG" id="sgbi:P3F81_10585"/>
<dbReference type="PANTHER" id="PTHR30373">
    <property type="entry name" value="UPF0603 PROTEIN YGCG"/>
    <property type="match status" value="1"/>
</dbReference>
<reference evidence="5" key="1">
    <citation type="submission" date="2023-03" db="EMBL/GenBank/DDBJ databases">
        <title>Selenobaculum gbiensis gen. nov. sp. nov., a new bacterium isolated from the gut microbiota of IBD patient.</title>
        <authorList>
            <person name="Yeo S."/>
            <person name="Park H."/>
            <person name="Huh C.S."/>
        </authorList>
    </citation>
    <scope>NUCLEOTIDE SEQUENCE</scope>
    <source>
        <strain evidence="5">ICN-92133</strain>
    </source>
</reference>
<evidence type="ECO:0000256" key="3">
    <source>
        <dbReference type="SAM" id="SignalP"/>
    </source>
</evidence>
<dbReference type="PANTHER" id="PTHR30373:SF2">
    <property type="entry name" value="UPF0603 PROTEIN YGCG"/>
    <property type="match status" value="1"/>
</dbReference>
<dbReference type="AlphaFoldDB" id="A0A9Y2AEY4"/>
<accession>A0A9Y2AEY4</accession>
<dbReference type="Pfam" id="PF04536">
    <property type="entry name" value="TPM_phosphatase"/>
    <property type="match status" value="1"/>
</dbReference>
<dbReference type="InterPro" id="IPR007621">
    <property type="entry name" value="TPM_dom"/>
</dbReference>
<dbReference type="RefSeq" id="WP_147670115.1">
    <property type="nucleotide sequence ID" value="NZ_CP120678.1"/>
</dbReference>
<keyword evidence="2" id="KW-1133">Transmembrane helix</keyword>
<feature type="transmembrane region" description="Helical" evidence="2">
    <location>
        <begin position="193"/>
        <end position="219"/>
    </location>
</feature>
<gene>
    <name evidence="5" type="ORF">P3F81_10585</name>
</gene>
<evidence type="ECO:0000259" key="4">
    <source>
        <dbReference type="Pfam" id="PF04536"/>
    </source>
</evidence>
<feature type="signal peptide" evidence="3">
    <location>
        <begin position="1"/>
        <end position="24"/>
    </location>
</feature>
<name>A0A9Y2AEY4_9FIRM</name>
<evidence type="ECO:0000313" key="6">
    <source>
        <dbReference type="Proteomes" id="UP001243623"/>
    </source>
</evidence>
<evidence type="ECO:0000256" key="2">
    <source>
        <dbReference type="SAM" id="Phobius"/>
    </source>
</evidence>
<keyword evidence="2" id="KW-0812">Transmembrane</keyword>
<feature type="region of interest" description="Disordered" evidence="1">
    <location>
        <begin position="228"/>
        <end position="250"/>
    </location>
</feature>
<proteinExistence type="predicted"/>
<evidence type="ECO:0000313" key="5">
    <source>
        <dbReference type="EMBL" id="WIW70330.1"/>
    </source>
</evidence>
<dbReference type="Proteomes" id="UP001243623">
    <property type="component" value="Chromosome"/>
</dbReference>
<evidence type="ECO:0000256" key="1">
    <source>
        <dbReference type="SAM" id="MobiDB-lite"/>
    </source>
</evidence>
<feature type="domain" description="TPM" evidence="4">
    <location>
        <begin position="37"/>
        <end position="159"/>
    </location>
</feature>
<keyword evidence="3" id="KW-0732">Signal</keyword>
<keyword evidence="2" id="KW-0472">Membrane</keyword>
<organism evidence="5 6">
    <name type="scientific">Selenobaculum gibii</name>
    <dbReference type="NCBI Taxonomy" id="3054208"/>
    <lineage>
        <taxon>Bacteria</taxon>
        <taxon>Bacillati</taxon>
        <taxon>Bacillota</taxon>
        <taxon>Negativicutes</taxon>
        <taxon>Selenomonadales</taxon>
        <taxon>Selenomonadaceae</taxon>
        <taxon>Selenobaculum</taxon>
    </lineage>
</organism>
<protein>
    <submittedName>
        <fullName evidence="5">TPM domain-containing protein</fullName>
    </submittedName>
</protein>
<keyword evidence="6" id="KW-1185">Reference proteome</keyword>
<dbReference type="EMBL" id="CP120678">
    <property type="protein sequence ID" value="WIW70330.1"/>
    <property type="molecule type" value="Genomic_DNA"/>
</dbReference>
<sequence length="250" mass="27190">MRKKWLAFMMTIFAFLSFSISVFAADIPSKPTNNIYVQDYAQVLTAEDKAKLNQWGKSLEAQTKAQIVVVTIKSLDGEAIEDYALQLFRTWEIGDKQMNNGVLMLVAVEDRKSKIEVGYGLEGALPDGKTGEIQDKYMLPYFREGNYSAGVLNGYASLLKVTANEYGITFDGKAKPAQAKQLETNQDLGFVDYLMIAGFVLLLIIDWVFFGGAITRMLLILISRSRGGGGGGGGSYGGGSSGGGGSSRNW</sequence>
<dbReference type="Gene3D" id="3.10.310.50">
    <property type="match status" value="1"/>
</dbReference>